<sequence>MPPKKSRKSRQNSVADISDVRIKNKSIVPNPIQESSKKSLEIEEKSLGAKSNKQCNENGSERDKETESSYKIVEVLSRTSLLILEYHQYKAARCIQRFVRGWLARILYRRKKWASIIIQTEWRRFHARRLYYRKLEAVLQQRLEEHYFKSAQKIQAIWRGWWVREHVYNQKHLLRLQIMAGEDLLHCVAFKLHYLLRTYQIPGVFSLRNSKALSKVEALLASMRFKKHNDCQHETNAHAVPQTQKNSLHSTRLKFQNDCMAKCLSLYSEKQADRKMNKILNMYQEANGAYSGLKMQKPRSKCTLQKSENFKSPSTTFCGEIVSSMKKWKVMDENKLQLDPKVFQQPEKIENFLKEIESWWNRLQDNYQ</sequence>
<dbReference type="SUPFAM" id="SSF52540">
    <property type="entry name" value="P-loop containing nucleoside triphosphate hydrolases"/>
    <property type="match status" value="1"/>
</dbReference>
<organism evidence="2 3">
    <name type="scientific">Stomoxys calcitrans</name>
    <name type="common">Stable fly</name>
    <name type="synonym">Conops calcitrans</name>
    <dbReference type="NCBI Taxonomy" id="35570"/>
    <lineage>
        <taxon>Eukaryota</taxon>
        <taxon>Metazoa</taxon>
        <taxon>Ecdysozoa</taxon>
        <taxon>Arthropoda</taxon>
        <taxon>Hexapoda</taxon>
        <taxon>Insecta</taxon>
        <taxon>Pterygota</taxon>
        <taxon>Neoptera</taxon>
        <taxon>Endopterygota</taxon>
        <taxon>Diptera</taxon>
        <taxon>Brachycera</taxon>
        <taxon>Muscomorpha</taxon>
        <taxon>Muscoidea</taxon>
        <taxon>Muscidae</taxon>
        <taxon>Stomoxys</taxon>
    </lineage>
</organism>
<dbReference type="EnsemblMetazoa" id="SCAU010806-RB">
    <property type="protein sequence ID" value="SCAU010806-PB"/>
    <property type="gene ID" value="SCAU010806"/>
</dbReference>
<evidence type="ECO:0008006" key="4">
    <source>
        <dbReference type="Google" id="ProtNLM"/>
    </source>
</evidence>
<evidence type="ECO:0000313" key="3">
    <source>
        <dbReference type="Proteomes" id="UP000095300"/>
    </source>
</evidence>
<dbReference type="VEuPathDB" id="VectorBase:SCAU010806"/>
<gene>
    <name evidence="2" type="primary">106093701</name>
</gene>
<dbReference type="InterPro" id="IPR000048">
    <property type="entry name" value="IQ_motif_EF-hand-BS"/>
</dbReference>
<keyword evidence="3" id="KW-1185">Reference proteome</keyword>
<dbReference type="InterPro" id="IPR027417">
    <property type="entry name" value="P-loop_NTPase"/>
</dbReference>
<feature type="region of interest" description="Disordered" evidence="1">
    <location>
        <begin position="25"/>
        <end position="64"/>
    </location>
</feature>
<feature type="compositionally biased region" description="Polar residues" evidence="1">
    <location>
        <begin position="49"/>
        <end position="58"/>
    </location>
</feature>
<reference evidence="2" key="1">
    <citation type="submission" date="2020-05" db="UniProtKB">
        <authorList>
            <consortium name="EnsemblMetazoa"/>
        </authorList>
    </citation>
    <scope>IDENTIFICATION</scope>
    <source>
        <strain evidence="2">USDA</strain>
    </source>
</reference>
<accession>A0A1I8PSU2</accession>
<dbReference type="Gene3D" id="1.20.5.190">
    <property type="match status" value="1"/>
</dbReference>
<feature type="compositionally biased region" description="Basic and acidic residues" evidence="1">
    <location>
        <begin position="35"/>
        <end position="47"/>
    </location>
</feature>
<dbReference type="AlphaFoldDB" id="A0A1I8PSU2"/>
<dbReference type="Pfam" id="PF00612">
    <property type="entry name" value="IQ"/>
    <property type="match status" value="3"/>
</dbReference>
<dbReference type="PROSITE" id="PS50096">
    <property type="entry name" value="IQ"/>
    <property type="match status" value="3"/>
</dbReference>
<protein>
    <recommendedName>
        <fullName evidence="4">Spermatogenesis-associated protein 17</fullName>
    </recommendedName>
</protein>
<evidence type="ECO:0000313" key="2">
    <source>
        <dbReference type="EnsemblMetazoa" id="SCAU010806-PB"/>
    </source>
</evidence>
<dbReference type="STRING" id="35570.A0A1I8PSU2"/>
<dbReference type="OrthoDB" id="190375at2759"/>
<name>A0A1I8PSU2_STOCA</name>
<evidence type="ECO:0000256" key="1">
    <source>
        <dbReference type="SAM" id="MobiDB-lite"/>
    </source>
</evidence>
<dbReference type="Proteomes" id="UP000095300">
    <property type="component" value="Unassembled WGS sequence"/>
</dbReference>
<proteinExistence type="predicted"/>
<dbReference type="SMART" id="SM00015">
    <property type="entry name" value="IQ"/>
    <property type="match status" value="3"/>
</dbReference>
<dbReference type="KEGG" id="scac:106093701"/>